<dbReference type="PROSITE" id="PS51464">
    <property type="entry name" value="SIS"/>
    <property type="match status" value="1"/>
</dbReference>
<keyword evidence="2" id="KW-0119">Carbohydrate metabolism</keyword>
<protein>
    <submittedName>
        <fullName evidence="4">N-acetylmuramic acid 6-phosphate etherase</fullName>
    </submittedName>
</protein>
<sequence>MNDENDWREVLGLRSPTEDRNPRTTGIDQLPATDVVNLVLSEDRGVVAAVEAAAGPLGRLVDRAVGALVEGGRIHYVGSGTSGRLAVLDAAELRPTYDVGEESVRAYLAGGPDAMVNSAEGAEDDDAAGHRLGRHFAPQDLVVGLTASGRTPFVAGALRAGHENGAATALISTNPDAPLADDTDIAILLDTGPEVITGSTRMRAATAQKIALNTFSTAVMVRMGKTFSNLMIEVRATNKKLQARTVRMLVQATGQDAGRCAEVLTAAGGHVRTALVALMSGQTAEAAERALADFPPDPARIDDPAGVRTAVAALRSGG</sequence>
<evidence type="ECO:0000259" key="3">
    <source>
        <dbReference type="PROSITE" id="PS51464"/>
    </source>
</evidence>
<evidence type="ECO:0000256" key="1">
    <source>
        <dbReference type="ARBA" id="ARBA00023239"/>
    </source>
</evidence>
<proteinExistence type="predicted"/>
<dbReference type="InterPro" id="IPR005488">
    <property type="entry name" value="Etherase_MurQ"/>
</dbReference>
<evidence type="ECO:0000313" key="5">
    <source>
        <dbReference type="Proteomes" id="UP001500622"/>
    </source>
</evidence>
<accession>A0ABP8L5A2</accession>
<feature type="domain" description="SIS" evidence="3">
    <location>
        <begin position="64"/>
        <end position="225"/>
    </location>
</feature>
<gene>
    <name evidence="4" type="ORF">GCM10023169_17920</name>
</gene>
<organism evidence="4 5">
    <name type="scientific">Georgenia halophila</name>
    <dbReference type="NCBI Taxonomy" id="620889"/>
    <lineage>
        <taxon>Bacteria</taxon>
        <taxon>Bacillati</taxon>
        <taxon>Actinomycetota</taxon>
        <taxon>Actinomycetes</taxon>
        <taxon>Micrococcales</taxon>
        <taxon>Bogoriellaceae</taxon>
        <taxon>Georgenia</taxon>
    </lineage>
</organism>
<dbReference type="SUPFAM" id="SSF53697">
    <property type="entry name" value="SIS domain"/>
    <property type="match status" value="1"/>
</dbReference>
<keyword evidence="1" id="KW-0456">Lyase</keyword>
<dbReference type="Gene3D" id="3.40.50.10490">
    <property type="entry name" value="Glucose-6-phosphate isomerase like protein, domain 1"/>
    <property type="match status" value="1"/>
</dbReference>
<dbReference type="NCBIfam" id="NF003915">
    <property type="entry name" value="PRK05441.1"/>
    <property type="match status" value="1"/>
</dbReference>
<dbReference type="InterPro" id="IPR046348">
    <property type="entry name" value="SIS_dom_sf"/>
</dbReference>
<dbReference type="Proteomes" id="UP001500622">
    <property type="component" value="Unassembled WGS sequence"/>
</dbReference>
<dbReference type="PANTHER" id="PTHR10088:SF4">
    <property type="entry name" value="GLUCOKINASE REGULATORY PROTEIN"/>
    <property type="match status" value="1"/>
</dbReference>
<dbReference type="InterPro" id="IPR001347">
    <property type="entry name" value="SIS_dom"/>
</dbReference>
<reference evidence="5" key="1">
    <citation type="journal article" date="2019" name="Int. J. Syst. Evol. Microbiol.">
        <title>The Global Catalogue of Microorganisms (GCM) 10K type strain sequencing project: providing services to taxonomists for standard genome sequencing and annotation.</title>
        <authorList>
            <consortium name="The Broad Institute Genomics Platform"/>
            <consortium name="The Broad Institute Genome Sequencing Center for Infectious Disease"/>
            <person name="Wu L."/>
            <person name="Ma J."/>
        </authorList>
    </citation>
    <scope>NUCLEOTIDE SEQUENCE [LARGE SCALE GENOMIC DNA]</scope>
    <source>
        <strain evidence="5">JCM 17810</strain>
    </source>
</reference>
<dbReference type="Gene3D" id="1.10.8.1080">
    <property type="match status" value="1"/>
</dbReference>
<dbReference type="Pfam" id="PF22645">
    <property type="entry name" value="GKRP_SIS_N"/>
    <property type="match status" value="1"/>
</dbReference>
<evidence type="ECO:0000313" key="4">
    <source>
        <dbReference type="EMBL" id="GAA4422928.1"/>
    </source>
</evidence>
<dbReference type="PANTHER" id="PTHR10088">
    <property type="entry name" value="GLUCOKINASE REGULATORY PROTEIN"/>
    <property type="match status" value="1"/>
</dbReference>
<dbReference type="RefSeq" id="WP_345215917.1">
    <property type="nucleotide sequence ID" value="NZ_BAABGN010000008.1"/>
</dbReference>
<dbReference type="InterPro" id="IPR040190">
    <property type="entry name" value="MURQ/GCKR"/>
</dbReference>
<dbReference type="EMBL" id="BAABGN010000008">
    <property type="protein sequence ID" value="GAA4422928.1"/>
    <property type="molecule type" value="Genomic_DNA"/>
</dbReference>
<keyword evidence="5" id="KW-1185">Reference proteome</keyword>
<comment type="caution">
    <text evidence="4">The sequence shown here is derived from an EMBL/GenBank/DDBJ whole genome shotgun (WGS) entry which is preliminary data.</text>
</comment>
<dbReference type="NCBIfam" id="NF009222">
    <property type="entry name" value="PRK12570.1"/>
    <property type="match status" value="1"/>
</dbReference>
<dbReference type="CDD" id="cd05007">
    <property type="entry name" value="SIS_Etherase"/>
    <property type="match status" value="1"/>
</dbReference>
<name>A0ABP8L5A2_9MICO</name>
<evidence type="ECO:0000256" key="2">
    <source>
        <dbReference type="ARBA" id="ARBA00023277"/>
    </source>
</evidence>